<comment type="caution">
    <text evidence="1">The sequence shown here is derived from an EMBL/GenBank/DDBJ whole genome shotgun (WGS) entry which is preliminary data.</text>
</comment>
<organism evidence="1">
    <name type="scientific">marine sediment metagenome</name>
    <dbReference type="NCBI Taxonomy" id="412755"/>
    <lineage>
        <taxon>unclassified sequences</taxon>
        <taxon>metagenomes</taxon>
        <taxon>ecological metagenomes</taxon>
    </lineage>
</organism>
<dbReference type="AlphaFoldDB" id="A0A0F9XJ70"/>
<dbReference type="PROSITE" id="PS51343">
    <property type="entry name" value="PII_GLNB_DOM"/>
    <property type="match status" value="1"/>
</dbReference>
<evidence type="ECO:0008006" key="2">
    <source>
        <dbReference type="Google" id="ProtNLM"/>
    </source>
</evidence>
<dbReference type="GO" id="GO:0005829">
    <property type="term" value="C:cytosol"/>
    <property type="evidence" value="ECO:0007669"/>
    <property type="project" value="TreeGrafter"/>
</dbReference>
<accession>A0A0F9XJ70</accession>
<dbReference type="GO" id="GO:0005524">
    <property type="term" value="F:ATP binding"/>
    <property type="evidence" value="ECO:0007669"/>
    <property type="project" value="TreeGrafter"/>
</dbReference>
<proteinExistence type="predicted"/>
<dbReference type="PRINTS" id="PR00340">
    <property type="entry name" value="PIIGLNB"/>
</dbReference>
<sequence length="113" mass="12437">MQEIKAYIKNHKLEAVTLALHRLSGISGMSVSEVRGFGRSKVHTSAANPIDGTADFVRHVKIEVVCHDQYVDEVVQALQEVAHTGLRGDGRIFVSDVRRAIRIEDGVEDSTVV</sequence>
<dbReference type="Pfam" id="PF00543">
    <property type="entry name" value="P-II"/>
    <property type="match status" value="1"/>
</dbReference>
<name>A0A0F9XJ70_9ZZZZ</name>
<gene>
    <name evidence="1" type="ORF">LCGC14_0211860</name>
</gene>
<dbReference type="GO" id="GO:0030234">
    <property type="term" value="F:enzyme regulator activity"/>
    <property type="evidence" value="ECO:0007669"/>
    <property type="project" value="InterPro"/>
</dbReference>
<dbReference type="GO" id="GO:0006808">
    <property type="term" value="P:regulation of nitrogen utilization"/>
    <property type="evidence" value="ECO:0007669"/>
    <property type="project" value="InterPro"/>
</dbReference>
<dbReference type="InterPro" id="IPR015867">
    <property type="entry name" value="N-reg_PII/ATP_PRibTrfase_C"/>
</dbReference>
<dbReference type="Gene3D" id="3.30.70.120">
    <property type="match status" value="1"/>
</dbReference>
<dbReference type="InterPro" id="IPR011322">
    <property type="entry name" value="N-reg_PII-like_a/b"/>
</dbReference>
<reference evidence="1" key="1">
    <citation type="journal article" date="2015" name="Nature">
        <title>Complex archaea that bridge the gap between prokaryotes and eukaryotes.</title>
        <authorList>
            <person name="Spang A."/>
            <person name="Saw J.H."/>
            <person name="Jorgensen S.L."/>
            <person name="Zaremba-Niedzwiedzka K."/>
            <person name="Martijn J."/>
            <person name="Lind A.E."/>
            <person name="van Eijk R."/>
            <person name="Schleper C."/>
            <person name="Guy L."/>
            <person name="Ettema T.J."/>
        </authorList>
    </citation>
    <scope>NUCLEOTIDE SEQUENCE</scope>
</reference>
<dbReference type="SMART" id="SM00938">
    <property type="entry name" value="P-II"/>
    <property type="match status" value="1"/>
</dbReference>
<dbReference type="PANTHER" id="PTHR30115:SF11">
    <property type="entry name" value="NITROGEN REGULATORY PROTEIN P-II HOMOLOG"/>
    <property type="match status" value="1"/>
</dbReference>
<evidence type="ECO:0000313" key="1">
    <source>
        <dbReference type="EMBL" id="KKN92128.1"/>
    </source>
</evidence>
<dbReference type="InterPro" id="IPR017918">
    <property type="entry name" value="N-reg_PII_CS"/>
</dbReference>
<dbReference type="SUPFAM" id="SSF54913">
    <property type="entry name" value="GlnB-like"/>
    <property type="match status" value="1"/>
</dbReference>
<dbReference type="PANTHER" id="PTHR30115">
    <property type="entry name" value="NITROGEN REGULATORY PROTEIN P-II"/>
    <property type="match status" value="1"/>
</dbReference>
<dbReference type="PROSITE" id="PS00638">
    <property type="entry name" value="PII_GLNB_CTER"/>
    <property type="match status" value="1"/>
</dbReference>
<protein>
    <recommendedName>
        <fullName evidence="2">Nitrogen regulatory protein P-II</fullName>
    </recommendedName>
</protein>
<dbReference type="InterPro" id="IPR002187">
    <property type="entry name" value="N-reg_PII"/>
</dbReference>
<dbReference type="EMBL" id="LAZR01000097">
    <property type="protein sequence ID" value="KKN92128.1"/>
    <property type="molecule type" value="Genomic_DNA"/>
</dbReference>